<dbReference type="Gene3D" id="3.40.1620.10">
    <property type="entry name" value="YefM-like domain"/>
    <property type="match status" value="1"/>
</dbReference>
<comment type="similarity">
    <text evidence="1">Belongs to the phD/YefM antitoxin family.</text>
</comment>
<keyword evidence="4" id="KW-1185">Reference proteome</keyword>
<dbReference type="InterPro" id="IPR050678">
    <property type="entry name" value="DNA_Partitioning_ATPase"/>
</dbReference>
<dbReference type="SUPFAM" id="SSF143120">
    <property type="entry name" value="YefM-like"/>
    <property type="match status" value="1"/>
</dbReference>
<dbReference type="RefSeq" id="WP_183988444.1">
    <property type="nucleotide sequence ID" value="NZ_JACHHG010000014.1"/>
</dbReference>
<dbReference type="EMBL" id="JACHHG010000014">
    <property type="protein sequence ID" value="MBB6099696.1"/>
    <property type="molecule type" value="Genomic_DNA"/>
</dbReference>
<dbReference type="Pfam" id="PF13614">
    <property type="entry name" value="AAA_31"/>
    <property type="match status" value="1"/>
</dbReference>
<proteinExistence type="inferred from homology"/>
<evidence type="ECO:0000313" key="4">
    <source>
        <dbReference type="Proteomes" id="UP000569951"/>
    </source>
</evidence>
<dbReference type="PANTHER" id="PTHR13696:SF52">
    <property type="entry name" value="PARA FAMILY PROTEIN CT_582"/>
    <property type="match status" value="1"/>
</dbReference>
<dbReference type="SUPFAM" id="SSF52540">
    <property type="entry name" value="P-loop containing nucleoside triphosphate hydrolases"/>
    <property type="match status" value="1"/>
</dbReference>
<name>A0A841I3T1_9DEIO</name>
<dbReference type="Gene3D" id="3.40.50.300">
    <property type="entry name" value="P-loop containing nucleotide triphosphate hydrolases"/>
    <property type="match status" value="1"/>
</dbReference>
<dbReference type="InterPro" id="IPR036165">
    <property type="entry name" value="YefM-like_sf"/>
</dbReference>
<dbReference type="NCBIfam" id="TIGR01552">
    <property type="entry name" value="phd_fam"/>
    <property type="match status" value="1"/>
</dbReference>
<protein>
    <submittedName>
        <fullName evidence="3">Chromosome partitioning protein</fullName>
    </submittedName>
</protein>
<reference evidence="3 4" key="1">
    <citation type="submission" date="2020-08" db="EMBL/GenBank/DDBJ databases">
        <title>Genomic Encyclopedia of Type Strains, Phase IV (KMG-IV): sequencing the most valuable type-strain genomes for metagenomic binning, comparative biology and taxonomic classification.</title>
        <authorList>
            <person name="Goeker M."/>
        </authorList>
    </citation>
    <scope>NUCLEOTIDE SEQUENCE [LARGE SCALE GENOMIC DNA]</scope>
    <source>
        <strain evidence="3 4">DSM 21458</strain>
    </source>
</reference>
<gene>
    <name evidence="3" type="ORF">HNR42_003154</name>
</gene>
<comment type="caution">
    <text evidence="3">The sequence shown here is derived from an EMBL/GenBank/DDBJ whole genome shotgun (WGS) entry which is preliminary data.</text>
</comment>
<dbReference type="InterPro" id="IPR025669">
    <property type="entry name" value="AAA_dom"/>
</dbReference>
<evidence type="ECO:0000259" key="2">
    <source>
        <dbReference type="Pfam" id="PF13614"/>
    </source>
</evidence>
<dbReference type="AlphaFoldDB" id="A0A841I3T1"/>
<dbReference type="InterPro" id="IPR027417">
    <property type="entry name" value="P-loop_NTPase"/>
</dbReference>
<dbReference type="CDD" id="cd02042">
    <property type="entry name" value="ParAB_family"/>
    <property type="match status" value="1"/>
</dbReference>
<feature type="domain" description="AAA" evidence="2">
    <location>
        <begin position="113"/>
        <end position="291"/>
    </location>
</feature>
<accession>A0A841I3T1</accession>
<sequence length="387" mass="42304">MPTSLNVNSADFRTRLSELLGQVRGGAAVTVMQWDRAIAAAVPPSRELLARASEQATLTELRQNLRSYLNRAAQHTLVVVTEHGRPTAILGPTHLALPHHASPILTGGQRMPRVVTFYNQAGGVGKTSLSRDIAYLLSRRGFRTLLIDHDPQASLTMFLGLHLTSESADGTVRAADLPLAHTVYAAITDEEAALPQPTRISDSLDIIGSTSKLSRASALLMNERDLLLNLRRKLHARSDYDVVIIDAPPGREVLALNALIAADDVVVVTSTNSKSLDNLHNVLEVVDNARSAVQAVEPEHDLAVRLFAVTQFTPNQRHDQESLEYLQNFSQAVPVSTPVRFRSAVFKDAQLYHLPVPAYLPRNPAVQELETLTDEFVQALNLRAVAS</sequence>
<dbReference type="Proteomes" id="UP000569951">
    <property type="component" value="Unassembled WGS sequence"/>
</dbReference>
<evidence type="ECO:0000313" key="3">
    <source>
        <dbReference type="EMBL" id="MBB6099696.1"/>
    </source>
</evidence>
<organism evidence="3 4">
    <name type="scientific">Deinobacterium chartae</name>
    <dbReference type="NCBI Taxonomy" id="521158"/>
    <lineage>
        <taxon>Bacteria</taxon>
        <taxon>Thermotogati</taxon>
        <taxon>Deinococcota</taxon>
        <taxon>Deinococci</taxon>
        <taxon>Deinococcales</taxon>
        <taxon>Deinococcaceae</taxon>
        <taxon>Deinobacterium</taxon>
    </lineage>
</organism>
<evidence type="ECO:0000256" key="1">
    <source>
        <dbReference type="ARBA" id="ARBA00009981"/>
    </source>
</evidence>
<dbReference type="PANTHER" id="PTHR13696">
    <property type="entry name" value="P-LOOP CONTAINING NUCLEOSIDE TRIPHOSPHATE HYDROLASE"/>
    <property type="match status" value="1"/>
</dbReference>